<dbReference type="AlphaFoldDB" id="A0AA35G9Q5"/>
<name>A0AA35G9Q5_9FIRM</name>
<accession>A0AA35G9Q5</accession>
<evidence type="ECO:0008006" key="3">
    <source>
        <dbReference type="Google" id="ProtNLM"/>
    </source>
</evidence>
<gene>
    <name evidence="1" type="ORF">caldi_28180</name>
</gene>
<proteinExistence type="predicted"/>
<dbReference type="Proteomes" id="UP001163687">
    <property type="component" value="Chromosome"/>
</dbReference>
<dbReference type="EMBL" id="AP025628">
    <property type="protein sequence ID" value="BDG61728.1"/>
    <property type="molecule type" value="Genomic_DNA"/>
</dbReference>
<dbReference type="Gene3D" id="3.40.50.2000">
    <property type="entry name" value="Glycogen Phosphorylase B"/>
    <property type="match status" value="1"/>
</dbReference>
<dbReference type="KEGG" id="cmic:caldi_28180"/>
<sequence>MVRKGLRALLRPDAGASFGLGHLRRSLALGTVLMERGVTCAVATEEDPFVRAIVTDQGFSYIPASEPSDAAQTIGRATVRGTGFWGNDDTVWDILVVDSYRMTPDRWKEARDRARTLVAIDDTDEPPEEADLVLQIRPLSSSSSTGTAVLAPRGRQVLRGPEYALLGSPYRSLPRRVPSARVQSSVVTLGGTDPWGFLPRLVSGLRHVLGTGERLHVVVGPFASSSEFLRMLHRDQRIEIVENPSPAELAALLTSADMAISGGGQSLYEMAAAGVPCIVVQVAENQATNIQGFVALGSIVYAGPAGADGTVQRVVEEYIRLRSDWAARAAMARRGQETVDGKGALRVASSILQRHIGARGV</sequence>
<evidence type="ECO:0000313" key="1">
    <source>
        <dbReference type="EMBL" id="BDG61728.1"/>
    </source>
</evidence>
<reference evidence="1" key="1">
    <citation type="submission" date="2022-03" db="EMBL/GenBank/DDBJ databases">
        <title>Complete genome sequence of Caldinitratiruptor microaerophilus.</title>
        <authorList>
            <person name="Mukaiyama R."/>
            <person name="Nishiyama T."/>
            <person name="Ueda K."/>
        </authorList>
    </citation>
    <scope>NUCLEOTIDE SEQUENCE</scope>
    <source>
        <strain evidence="1">JCM 16183</strain>
    </source>
</reference>
<evidence type="ECO:0000313" key="2">
    <source>
        <dbReference type="Proteomes" id="UP001163687"/>
    </source>
</evidence>
<dbReference type="SUPFAM" id="SSF53756">
    <property type="entry name" value="UDP-Glycosyltransferase/glycogen phosphorylase"/>
    <property type="match status" value="1"/>
</dbReference>
<organism evidence="1 2">
    <name type="scientific">Caldinitratiruptor microaerophilus</name>
    <dbReference type="NCBI Taxonomy" id="671077"/>
    <lineage>
        <taxon>Bacteria</taxon>
        <taxon>Bacillati</taxon>
        <taxon>Bacillota</taxon>
        <taxon>Clostridia</taxon>
        <taxon>Eubacteriales</taxon>
        <taxon>Symbiobacteriaceae</taxon>
        <taxon>Caldinitratiruptor</taxon>
    </lineage>
</organism>
<protein>
    <recommendedName>
        <fullName evidence="3">UDP-2,4-diacetamido-2,4, 6-trideoxy-beta-L-altropyranose hydrolase</fullName>
    </recommendedName>
</protein>
<keyword evidence="2" id="KW-1185">Reference proteome</keyword>
<dbReference type="Gene3D" id="3.40.50.11190">
    <property type="match status" value="1"/>
</dbReference>